<protein>
    <submittedName>
        <fullName evidence="2">Uncharacterized protein</fullName>
    </submittedName>
</protein>
<evidence type="ECO:0000313" key="2">
    <source>
        <dbReference type="EMBL" id="MED6141101.1"/>
    </source>
</evidence>
<accession>A0ABU6SYK6</accession>
<name>A0ABU6SYK6_9FABA</name>
<organism evidence="2 3">
    <name type="scientific">Stylosanthes scabra</name>
    <dbReference type="NCBI Taxonomy" id="79078"/>
    <lineage>
        <taxon>Eukaryota</taxon>
        <taxon>Viridiplantae</taxon>
        <taxon>Streptophyta</taxon>
        <taxon>Embryophyta</taxon>
        <taxon>Tracheophyta</taxon>
        <taxon>Spermatophyta</taxon>
        <taxon>Magnoliopsida</taxon>
        <taxon>eudicotyledons</taxon>
        <taxon>Gunneridae</taxon>
        <taxon>Pentapetalae</taxon>
        <taxon>rosids</taxon>
        <taxon>fabids</taxon>
        <taxon>Fabales</taxon>
        <taxon>Fabaceae</taxon>
        <taxon>Papilionoideae</taxon>
        <taxon>50 kb inversion clade</taxon>
        <taxon>dalbergioids sensu lato</taxon>
        <taxon>Dalbergieae</taxon>
        <taxon>Pterocarpus clade</taxon>
        <taxon>Stylosanthes</taxon>
    </lineage>
</organism>
<proteinExistence type="predicted"/>
<gene>
    <name evidence="2" type="ORF">PIB30_099999</name>
</gene>
<comment type="caution">
    <text evidence="2">The sequence shown here is derived from an EMBL/GenBank/DDBJ whole genome shotgun (WGS) entry which is preliminary data.</text>
</comment>
<dbReference type="Proteomes" id="UP001341840">
    <property type="component" value="Unassembled WGS sequence"/>
</dbReference>
<reference evidence="2 3" key="1">
    <citation type="journal article" date="2023" name="Plants (Basel)">
        <title>Bridging the Gap: Combining Genomics and Transcriptomics Approaches to Understand Stylosanthes scabra, an Orphan Legume from the Brazilian Caatinga.</title>
        <authorList>
            <person name="Ferreira-Neto J.R.C."/>
            <person name="da Silva M.D."/>
            <person name="Binneck E."/>
            <person name="de Melo N.F."/>
            <person name="da Silva R.H."/>
            <person name="de Melo A.L.T.M."/>
            <person name="Pandolfi V."/>
            <person name="Bustamante F.O."/>
            <person name="Brasileiro-Vidal A.C."/>
            <person name="Benko-Iseppon A.M."/>
        </authorList>
    </citation>
    <scope>NUCLEOTIDE SEQUENCE [LARGE SCALE GENOMIC DNA]</scope>
    <source>
        <tissue evidence="2">Leaves</tissue>
    </source>
</reference>
<keyword evidence="3" id="KW-1185">Reference proteome</keyword>
<sequence length="116" mass="11919">RADLGAARCTVGNVTNTAAEALICSLSAFGIATSVAWSASTSIVPQSPPHRRRNDDLSTTAASPSSAIRSGDAIDAIARCSSTPLSLRPSPVLPSPLESGYDGLRASVLVDFVLYC</sequence>
<evidence type="ECO:0000256" key="1">
    <source>
        <dbReference type="SAM" id="MobiDB-lite"/>
    </source>
</evidence>
<evidence type="ECO:0000313" key="3">
    <source>
        <dbReference type="Proteomes" id="UP001341840"/>
    </source>
</evidence>
<feature type="region of interest" description="Disordered" evidence="1">
    <location>
        <begin position="42"/>
        <end position="67"/>
    </location>
</feature>
<feature type="compositionally biased region" description="Polar residues" evidence="1">
    <location>
        <begin position="57"/>
        <end position="67"/>
    </location>
</feature>
<dbReference type="EMBL" id="JASCZI010063158">
    <property type="protein sequence ID" value="MED6141101.1"/>
    <property type="molecule type" value="Genomic_DNA"/>
</dbReference>
<feature type="non-terminal residue" evidence="2">
    <location>
        <position position="1"/>
    </location>
</feature>